<name>A0A0E4H2M9_9STRE</name>
<dbReference type="InterPro" id="IPR029000">
    <property type="entry name" value="Cyclophilin-like_dom_sf"/>
</dbReference>
<dbReference type="Gene3D" id="2.40.100.10">
    <property type="entry name" value="Cyclophilin-like"/>
    <property type="match status" value="1"/>
</dbReference>
<dbReference type="SUPFAM" id="SSF51445">
    <property type="entry name" value="(Trans)glycosidases"/>
    <property type="match status" value="1"/>
</dbReference>
<feature type="domain" description="6-phospho-N-acetylmuramidase C-terminal" evidence="1">
    <location>
        <begin position="247"/>
        <end position="360"/>
    </location>
</feature>
<dbReference type="EMBL" id="CTEN01000001">
    <property type="protein sequence ID" value="CQR23813.1"/>
    <property type="molecule type" value="Genomic_DNA"/>
</dbReference>
<organism evidence="3 4">
    <name type="scientific">Streptococcus varani</name>
    <dbReference type="NCBI Taxonomy" id="1608583"/>
    <lineage>
        <taxon>Bacteria</taxon>
        <taxon>Bacillati</taxon>
        <taxon>Bacillota</taxon>
        <taxon>Bacilli</taxon>
        <taxon>Lactobacillales</taxon>
        <taxon>Streptococcaceae</taxon>
        <taxon>Streptococcus</taxon>
    </lineage>
</organism>
<feature type="domain" description="6-phospho-N-acetylmuramidase N-terminal" evidence="2">
    <location>
        <begin position="4"/>
        <end position="237"/>
    </location>
</feature>
<gene>
    <name evidence="3" type="ORF">BN1356_00182</name>
</gene>
<evidence type="ECO:0008006" key="5">
    <source>
        <dbReference type="Google" id="ProtNLM"/>
    </source>
</evidence>
<dbReference type="InterPro" id="IPR043894">
    <property type="entry name" value="MupG_C"/>
</dbReference>
<sequence length="364" mass="40999">MSELGISIYPSKSSFEEMSTYIDQAASLGYTRIFTSMLEVADNPDETVQTFKEIIAYGNQKGLKTSIDVNPKLFTALDLSYDDMAFFADMGVWSVRLDEGFRGYEEAQMTHNPHGIIIETNISRGQHYLDLIMDFGANKNCLIGSHNFYPQAYTALDFDYFMETAQQYKDYNLLTAAFVDTKSGKFGPWPLTDLMVSSELQRDLPITTQIQVLKATGLIDDIFISSSLVSQEDLTAAAKVFFATIPELEVEFEAGVSELEKTICLDEVQLYRGDYSGYMIRSSQTRVKYGKKSIPVFNAVDIKRGDVTIGNDEAGQYRGELQLALQDHPNLGSRQNVIGHVRKADLILLDLIQPWQSFKFLETK</sequence>
<keyword evidence="4" id="KW-1185">Reference proteome</keyword>
<evidence type="ECO:0000259" key="2">
    <source>
        <dbReference type="Pfam" id="PF19200"/>
    </source>
</evidence>
<dbReference type="Proteomes" id="UP000198604">
    <property type="component" value="Unassembled WGS sequence"/>
</dbReference>
<proteinExistence type="predicted"/>
<dbReference type="SUPFAM" id="SSF50891">
    <property type="entry name" value="Cyclophilin-like"/>
    <property type="match status" value="1"/>
</dbReference>
<dbReference type="InterPro" id="IPR013785">
    <property type="entry name" value="Aldolase_TIM"/>
</dbReference>
<dbReference type="RefSeq" id="WP_093649560.1">
    <property type="nucleotide sequence ID" value="NZ_CTEN01000001.1"/>
</dbReference>
<dbReference type="STRING" id="1608583.BN1356_00182"/>
<dbReference type="PANTHER" id="PTHR38435">
    <property type="match status" value="1"/>
</dbReference>
<evidence type="ECO:0000313" key="3">
    <source>
        <dbReference type="EMBL" id="CQR23813.1"/>
    </source>
</evidence>
<evidence type="ECO:0000259" key="1">
    <source>
        <dbReference type="Pfam" id="PF05913"/>
    </source>
</evidence>
<accession>A0A0E4H2M9</accession>
<dbReference type="PANTHER" id="PTHR38435:SF1">
    <property type="entry name" value="DUF871 DOMAIN-CONTAINING PROTEIN"/>
    <property type="match status" value="1"/>
</dbReference>
<evidence type="ECO:0000313" key="4">
    <source>
        <dbReference type="Proteomes" id="UP000198604"/>
    </source>
</evidence>
<dbReference type="InterPro" id="IPR017853">
    <property type="entry name" value="GH"/>
</dbReference>
<dbReference type="Gene3D" id="3.20.20.70">
    <property type="entry name" value="Aldolase class I"/>
    <property type="match status" value="1"/>
</dbReference>
<protein>
    <recommendedName>
        <fullName evidence="5">Outer surface protein</fullName>
    </recommendedName>
</protein>
<dbReference type="Pfam" id="PF05913">
    <property type="entry name" value="MupG_C"/>
    <property type="match status" value="1"/>
</dbReference>
<dbReference type="InterPro" id="IPR043797">
    <property type="entry name" value="MupG_N"/>
</dbReference>
<reference evidence="4" key="1">
    <citation type="submission" date="2015-03" db="EMBL/GenBank/DDBJ databases">
        <authorList>
            <person name="Urmite Genomes"/>
        </authorList>
    </citation>
    <scope>NUCLEOTIDE SEQUENCE [LARGE SCALE GENOMIC DNA]</scope>
    <source>
        <strain evidence="4">FF10</strain>
    </source>
</reference>
<dbReference type="AlphaFoldDB" id="A0A0E4H2M9"/>
<dbReference type="OrthoDB" id="5809921at2"/>
<dbReference type="Pfam" id="PF19200">
    <property type="entry name" value="MupG_N"/>
    <property type="match status" value="1"/>
</dbReference>
<dbReference type="InterPro" id="IPR008589">
    <property type="entry name" value="MupG"/>
</dbReference>